<reference evidence="13" key="1">
    <citation type="submission" date="2020-09" db="EMBL/GenBank/DDBJ databases">
        <title>Rhizobia associated with sainfoin plants.</title>
        <authorList>
            <person name="Asharfi S."/>
            <person name="Kuzmanovic N."/>
            <person name="Bunk B."/>
            <person name="Sproeer C."/>
            <person name="Becker M."/>
            <person name="Thuenen T."/>
        </authorList>
    </citation>
    <scope>NUCLEOTIDE SEQUENCE</scope>
    <source>
        <strain evidence="13">OM4</strain>
    </source>
</reference>
<dbReference type="InterPro" id="IPR013750">
    <property type="entry name" value="GHMP_kinase_C_dom"/>
</dbReference>
<dbReference type="EMBL" id="CP062229">
    <property type="protein sequence ID" value="UVC14780.1"/>
    <property type="molecule type" value="Genomic_DNA"/>
</dbReference>
<evidence type="ECO:0000256" key="5">
    <source>
        <dbReference type="ARBA" id="ARBA00022741"/>
    </source>
</evidence>
<dbReference type="Gene3D" id="3.30.70.890">
    <property type="entry name" value="GHMP kinase, C-terminal domain"/>
    <property type="match status" value="1"/>
</dbReference>
<keyword evidence="5 10" id="KW-0547">Nucleotide-binding</keyword>
<dbReference type="SUPFAM" id="SSF55060">
    <property type="entry name" value="GHMP Kinase, C-terminal domain"/>
    <property type="match status" value="1"/>
</dbReference>
<dbReference type="Pfam" id="PF00288">
    <property type="entry name" value="GHMP_kinases_N"/>
    <property type="match status" value="1"/>
</dbReference>
<evidence type="ECO:0000259" key="11">
    <source>
        <dbReference type="Pfam" id="PF00288"/>
    </source>
</evidence>
<evidence type="ECO:0000256" key="8">
    <source>
        <dbReference type="ARBA" id="ARBA00023229"/>
    </source>
</evidence>
<comment type="pathway">
    <text evidence="10">Isoprenoid biosynthesis; isopentenyl diphosphate biosynthesis via DXP pathway; isopentenyl diphosphate from 1-deoxy-D-xylulose 5-phosphate: step 3/6.</text>
</comment>
<comment type="catalytic activity">
    <reaction evidence="10">
        <text>4-CDP-2-C-methyl-D-erythritol + ATP = 4-CDP-2-C-methyl-D-erythritol 2-phosphate + ADP + H(+)</text>
        <dbReference type="Rhea" id="RHEA:18437"/>
        <dbReference type="ChEBI" id="CHEBI:15378"/>
        <dbReference type="ChEBI" id="CHEBI:30616"/>
        <dbReference type="ChEBI" id="CHEBI:57823"/>
        <dbReference type="ChEBI" id="CHEBI:57919"/>
        <dbReference type="ChEBI" id="CHEBI:456216"/>
        <dbReference type="EC" id="2.7.1.148"/>
    </reaction>
</comment>
<dbReference type="Gene3D" id="3.30.230.10">
    <property type="match status" value="1"/>
</dbReference>
<proteinExistence type="inferred from homology"/>
<organism evidence="13 14">
    <name type="scientific">Mesorhizobium onobrychidis</name>
    <dbReference type="NCBI Taxonomy" id="2775404"/>
    <lineage>
        <taxon>Bacteria</taxon>
        <taxon>Pseudomonadati</taxon>
        <taxon>Pseudomonadota</taxon>
        <taxon>Alphaproteobacteria</taxon>
        <taxon>Hyphomicrobiales</taxon>
        <taxon>Phyllobacteriaceae</taxon>
        <taxon>Mesorhizobium</taxon>
    </lineage>
</organism>
<feature type="active site" evidence="10">
    <location>
        <position position="144"/>
    </location>
</feature>
<dbReference type="PANTHER" id="PTHR43527">
    <property type="entry name" value="4-DIPHOSPHOCYTIDYL-2-C-METHYL-D-ERYTHRITOL KINASE, CHLOROPLASTIC"/>
    <property type="match status" value="1"/>
</dbReference>
<keyword evidence="8 10" id="KW-0414">Isoprene biosynthesis</keyword>
<dbReference type="InterPro" id="IPR004424">
    <property type="entry name" value="IspE"/>
</dbReference>
<keyword evidence="6 10" id="KW-0418">Kinase</keyword>
<dbReference type="GO" id="GO:0050515">
    <property type="term" value="F:4-(cytidine 5'-diphospho)-2-C-methyl-D-erythritol kinase activity"/>
    <property type="evidence" value="ECO:0007669"/>
    <property type="project" value="UniProtKB-EC"/>
</dbReference>
<feature type="active site" evidence="10">
    <location>
        <position position="15"/>
    </location>
</feature>
<comment type="function">
    <text evidence="10">Catalyzes the phosphorylation of the position 2 hydroxy group of 4-diphosphocytidyl-2C-methyl-D-erythritol.</text>
</comment>
<evidence type="ECO:0000256" key="10">
    <source>
        <dbReference type="HAMAP-Rule" id="MF_00061"/>
    </source>
</evidence>
<comment type="similarity">
    <text evidence="1 10">Belongs to the GHMP kinase family. IspE subfamily.</text>
</comment>
<evidence type="ECO:0000313" key="14">
    <source>
        <dbReference type="Proteomes" id="UP001058098"/>
    </source>
</evidence>
<dbReference type="Proteomes" id="UP001058098">
    <property type="component" value="Chromosome"/>
</dbReference>
<dbReference type="InterPro" id="IPR014721">
    <property type="entry name" value="Ribsml_uS5_D2-typ_fold_subgr"/>
</dbReference>
<evidence type="ECO:0000256" key="9">
    <source>
        <dbReference type="ARBA" id="ARBA00032554"/>
    </source>
</evidence>
<evidence type="ECO:0000256" key="4">
    <source>
        <dbReference type="ARBA" id="ARBA00022679"/>
    </source>
</evidence>
<evidence type="ECO:0000256" key="1">
    <source>
        <dbReference type="ARBA" id="ARBA00009684"/>
    </source>
</evidence>
<dbReference type="Pfam" id="PF08544">
    <property type="entry name" value="GHMP_kinases_C"/>
    <property type="match status" value="1"/>
</dbReference>
<evidence type="ECO:0000256" key="3">
    <source>
        <dbReference type="ARBA" id="ARBA00017473"/>
    </source>
</evidence>
<dbReference type="NCBIfam" id="TIGR00154">
    <property type="entry name" value="ispE"/>
    <property type="match status" value="1"/>
</dbReference>
<dbReference type="InterPro" id="IPR020568">
    <property type="entry name" value="Ribosomal_Su5_D2-typ_SF"/>
</dbReference>
<dbReference type="PIRSF" id="PIRSF010376">
    <property type="entry name" value="IspE"/>
    <property type="match status" value="1"/>
</dbReference>
<protein>
    <recommendedName>
        <fullName evidence="3 10">4-diphosphocytidyl-2-C-methyl-D-erythritol kinase</fullName>
        <shortName evidence="10">CMK</shortName>
        <ecNumber evidence="2 10">2.7.1.148</ecNumber>
    </recommendedName>
    <alternativeName>
        <fullName evidence="9 10">4-(cytidine-5'-diphospho)-2-C-methyl-D-erythritol kinase</fullName>
    </alternativeName>
</protein>
<dbReference type="EC" id="2.7.1.148" evidence="2 10"/>
<dbReference type="RefSeq" id="WP_258119207.1">
    <property type="nucleotide sequence ID" value="NZ_CP062229.1"/>
</dbReference>
<evidence type="ECO:0000256" key="7">
    <source>
        <dbReference type="ARBA" id="ARBA00022840"/>
    </source>
</evidence>
<evidence type="ECO:0000313" key="13">
    <source>
        <dbReference type="EMBL" id="UVC14780.1"/>
    </source>
</evidence>
<dbReference type="PANTHER" id="PTHR43527:SF2">
    <property type="entry name" value="4-DIPHOSPHOCYTIDYL-2-C-METHYL-D-ERYTHRITOL KINASE, CHLOROPLASTIC"/>
    <property type="match status" value="1"/>
</dbReference>
<accession>A0ABY5QUA4</accession>
<dbReference type="HAMAP" id="MF_00061">
    <property type="entry name" value="IspE"/>
    <property type="match status" value="1"/>
</dbReference>
<keyword evidence="4 10" id="KW-0808">Transferase</keyword>
<evidence type="ECO:0000256" key="6">
    <source>
        <dbReference type="ARBA" id="ARBA00022777"/>
    </source>
</evidence>
<keyword evidence="14" id="KW-1185">Reference proteome</keyword>
<feature type="domain" description="GHMP kinase C-terminal" evidence="12">
    <location>
        <begin position="215"/>
        <end position="275"/>
    </location>
</feature>
<feature type="binding site" evidence="10">
    <location>
        <begin position="102"/>
        <end position="112"/>
    </location>
    <ligand>
        <name>ATP</name>
        <dbReference type="ChEBI" id="CHEBI:30616"/>
    </ligand>
</feature>
<dbReference type="InterPro" id="IPR036554">
    <property type="entry name" value="GHMP_kinase_C_sf"/>
</dbReference>
<dbReference type="SUPFAM" id="SSF54211">
    <property type="entry name" value="Ribosomal protein S5 domain 2-like"/>
    <property type="match status" value="1"/>
</dbReference>
<evidence type="ECO:0000256" key="2">
    <source>
        <dbReference type="ARBA" id="ARBA00012052"/>
    </source>
</evidence>
<feature type="domain" description="GHMP kinase N-terminal" evidence="11">
    <location>
        <begin position="72"/>
        <end position="150"/>
    </location>
</feature>
<keyword evidence="7 10" id="KW-0067">ATP-binding</keyword>
<gene>
    <name evidence="10" type="primary">ispE</name>
    <name evidence="13" type="ORF">IHQ72_29910</name>
</gene>
<dbReference type="InterPro" id="IPR006204">
    <property type="entry name" value="GHMP_kinase_N_dom"/>
</dbReference>
<evidence type="ECO:0000259" key="12">
    <source>
        <dbReference type="Pfam" id="PF08544"/>
    </source>
</evidence>
<sequence>MDSGITVRALHAHAKINLALHVTGRRADGYHMIESLAVFTRFGDRVEIELADSDGFSVSGRYASAVPLDDSNLVVKARDALRERAGQRHTPPVAIRLEKNLPVASGVGGGSSDAATVLRGLAETWRLDLDDAELARIGLSLGADVPMCLTAKPLIARGVGDELSTVPDFPALGLVLVNPGTAISTAEVFNALSGRDNEGLPPLPRDVDFHSIRNWLEITRNDLEPAARAIQPAIGKALSVLNKAGAGFARMSGSGATCFGLFETGNVAKRAAVDIRCRHPDWFVAATRSMTSEADTHGQD</sequence>
<name>A0ABY5QUA4_9HYPH</name>
<dbReference type="NCBIfam" id="NF011202">
    <property type="entry name" value="PRK14608.1"/>
    <property type="match status" value="1"/>
</dbReference>